<name>A0ABW5MWI9_9FLAO</name>
<keyword evidence="5" id="KW-1185">Reference proteome</keyword>
<feature type="transmembrane region" description="Helical" evidence="1">
    <location>
        <begin position="12"/>
        <end position="32"/>
    </location>
</feature>
<organism evidence="4 5">
    <name type="scientific">Croceitalea marina</name>
    <dbReference type="NCBI Taxonomy" id="1775166"/>
    <lineage>
        <taxon>Bacteria</taxon>
        <taxon>Pseudomonadati</taxon>
        <taxon>Bacteroidota</taxon>
        <taxon>Flavobacteriia</taxon>
        <taxon>Flavobacteriales</taxon>
        <taxon>Flavobacteriaceae</taxon>
        <taxon>Croceitalea</taxon>
    </lineage>
</organism>
<dbReference type="EMBL" id="JBHULB010000006">
    <property type="protein sequence ID" value="MFD2586014.1"/>
    <property type="molecule type" value="Genomic_DNA"/>
</dbReference>
<evidence type="ECO:0000313" key="5">
    <source>
        <dbReference type="Proteomes" id="UP001597526"/>
    </source>
</evidence>
<feature type="transmembrane region" description="Helical" evidence="1">
    <location>
        <begin position="200"/>
        <end position="221"/>
    </location>
</feature>
<dbReference type="Proteomes" id="UP001597526">
    <property type="component" value="Unassembled WGS sequence"/>
</dbReference>
<evidence type="ECO:0000313" key="4">
    <source>
        <dbReference type="EMBL" id="MFD2586014.1"/>
    </source>
</evidence>
<keyword evidence="4" id="KW-0808">Transferase</keyword>
<feature type="transmembrane region" description="Helical" evidence="1">
    <location>
        <begin position="39"/>
        <end position="58"/>
    </location>
</feature>
<dbReference type="PANTHER" id="PTHR34220:SF7">
    <property type="entry name" value="SENSOR HISTIDINE KINASE YPDA"/>
    <property type="match status" value="1"/>
</dbReference>
<dbReference type="Gene3D" id="3.30.565.10">
    <property type="entry name" value="Histidine kinase-like ATPase, C-terminal domain"/>
    <property type="match status" value="1"/>
</dbReference>
<sequence length="514" mass="59923">MEFLENGSQNGLGFLVVAVLFYLFVFFLIQYFQHEKRFYLWYSLYAVVNGISLMRHVKGVFFTDFFESSEGLRFSMDFHYPAQYLGTVLFTYFVVEIMRLRESFPKSIRIIDYYYGTSAAVYLILSTLFIFDHQNMVVRYYHAFVHIPLGYGVFFWTLFMVFNKRMIIKPYILSGMLVLGISYLLLFITTIKEVTVDDQYLYIFYIGILVESLLFALAIGLEQKMVYIQNVAIQKKLVSQLEENQIIKNGINRALSEELELTKSSVLELSEEAQRERTEKLTLKFENKFSQLRLDALRSQMNPHFIFNALNSIKSYLILNDQERAVYYLGRFSKLIRSLLENSRKEEISLAEELKTLKMYMEIEGDRFKNDMAITIDVDKSLDVHNIKVPALFLQPFVENAIWHGLTTKRGKKELNITVYKTTASPKCISIQIEDNGIGRQATQKRNAQNPLKKESLGLKLITDRLELFSKKNGKNYSFQIKDLFDDTGKATGTVVEIKVPYESNEILQKMNTD</sequence>
<feature type="transmembrane region" description="Helical" evidence="1">
    <location>
        <begin position="110"/>
        <end position="131"/>
    </location>
</feature>
<dbReference type="Pfam" id="PF06580">
    <property type="entry name" value="His_kinase"/>
    <property type="match status" value="1"/>
</dbReference>
<evidence type="ECO:0000259" key="3">
    <source>
        <dbReference type="Pfam" id="PF07695"/>
    </source>
</evidence>
<keyword evidence="1" id="KW-1133">Transmembrane helix</keyword>
<protein>
    <submittedName>
        <fullName evidence="4">Histidine kinase</fullName>
    </submittedName>
</protein>
<feature type="domain" description="7TM-DISM receptor extracellular" evidence="3">
    <location>
        <begin position="14"/>
        <end position="220"/>
    </location>
</feature>
<proteinExistence type="predicted"/>
<gene>
    <name evidence="4" type="ORF">ACFSQJ_03685</name>
</gene>
<dbReference type="InterPro" id="IPR050640">
    <property type="entry name" value="Bact_2-comp_sensor_kinase"/>
</dbReference>
<feature type="transmembrane region" description="Helical" evidence="1">
    <location>
        <begin position="78"/>
        <end position="98"/>
    </location>
</feature>
<reference evidence="5" key="1">
    <citation type="journal article" date="2019" name="Int. J. Syst. Evol. Microbiol.">
        <title>The Global Catalogue of Microorganisms (GCM) 10K type strain sequencing project: providing services to taxonomists for standard genome sequencing and annotation.</title>
        <authorList>
            <consortium name="The Broad Institute Genomics Platform"/>
            <consortium name="The Broad Institute Genome Sequencing Center for Infectious Disease"/>
            <person name="Wu L."/>
            <person name="Ma J."/>
        </authorList>
    </citation>
    <scope>NUCLEOTIDE SEQUENCE [LARGE SCALE GENOMIC DNA]</scope>
    <source>
        <strain evidence="5">KCTC 52368</strain>
    </source>
</reference>
<keyword evidence="4" id="KW-0418">Kinase</keyword>
<keyword evidence="1" id="KW-0472">Membrane</keyword>
<dbReference type="PANTHER" id="PTHR34220">
    <property type="entry name" value="SENSOR HISTIDINE KINASE YPDA"/>
    <property type="match status" value="1"/>
</dbReference>
<dbReference type="RefSeq" id="WP_377765644.1">
    <property type="nucleotide sequence ID" value="NZ_JBHULB010000006.1"/>
</dbReference>
<feature type="transmembrane region" description="Helical" evidence="1">
    <location>
        <begin position="171"/>
        <end position="188"/>
    </location>
</feature>
<dbReference type="InterPro" id="IPR010559">
    <property type="entry name" value="Sig_transdc_His_kin_internal"/>
</dbReference>
<feature type="domain" description="Signal transduction histidine kinase internal region" evidence="2">
    <location>
        <begin position="293"/>
        <end position="371"/>
    </location>
</feature>
<comment type="caution">
    <text evidence="4">The sequence shown here is derived from an EMBL/GenBank/DDBJ whole genome shotgun (WGS) entry which is preliminary data.</text>
</comment>
<dbReference type="Pfam" id="PF07695">
    <property type="entry name" value="7TMR-DISM_7TM"/>
    <property type="match status" value="1"/>
</dbReference>
<accession>A0ABW5MWI9</accession>
<dbReference type="GO" id="GO:0016301">
    <property type="term" value="F:kinase activity"/>
    <property type="evidence" value="ECO:0007669"/>
    <property type="project" value="UniProtKB-KW"/>
</dbReference>
<evidence type="ECO:0000256" key="1">
    <source>
        <dbReference type="SAM" id="Phobius"/>
    </source>
</evidence>
<dbReference type="InterPro" id="IPR011623">
    <property type="entry name" value="7TMR_DISM_rcpt_extracell_dom1"/>
</dbReference>
<evidence type="ECO:0000259" key="2">
    <source>
        <dbReference type="Pfam" id="PF06580"/>
    </source>
</evidence>
<keyword evidence="1" id="KW-0812">Transmembrane</keyword>
<dbReference type="InterPro" id="IPR036890">
    <property type="entry name" value="HATPase_C_sf"/>
</dbReference>
<dbReference type="SUPFAM" id="SSF55874">
    <property type="entry name" value="ATPase domain of HSP90 chaperone/DNA topoisomerase II/histidine kinase"/>
    <property type="match status" value="1"/>
</dbReference>
<feature type="transmembrane region" description="Helical" evidence="1">
    <location>
        <begin position="143"/>
        <end position="162"/>
    </location>
</feature>